<protein>
    <submittedName>
        <fullName evidence="1">Uncharacterized protein</fullName>
    </submittedName>
</protein>
<keyword evidence="2" id="KW-1185">Reference proteome</keyword>
<dbReference type="Proteomes" id="UP001057402">
    <property type="component" value="Chromosome 3"/>
</dbReference>
<gene>
    <name evidence="1" type="ORF">MLD38_007161</name>
</gene>
<proteinExistence type="predicted"/>
<evidence type="ECO:0000313" key="1">
    <source>
        <dbReference type="EMBL" id="KAI4381044.1"/>
    </source>
</evidence>
<sequence length="498" mass="54589">MLTGNVPSHIGNFTHLIRLDLSSNHIHGPIPSWLYNLSLNYLILSSNNLTGVVRLDLFGGVSNLYLSYNFFSSIIFPESGVSPNAIDLSYNHIHGTLPTTLPIDISFFLFSNNRLFGEIPASICDLYRIILLDLADNNFTGVLPPCFGNLSSTLGAVSLSGNNFTGKIPELIGDECRLYTIDFSSNSFEGPLPKSLAKCQLLNYANFGMNKIKDSFPSWLGSLPSLKVLMLHSNRFHGLIRASRNSTWFPSLKIIQLSTNNLRGPLPADCFVHWQAMKNPSTDDTEYPNPYVRMLSMAIVDKGIKRMLGTTLGYFTLVDFSSNHLSGNISESIGDNLLKLHTLNLSNNILSGPIPQSLQNLKNLEVLDMSRNRLSGEIPGVLTRITTLNHFNVSYNNLSGYIPQGNQFGTFDNSSYIGNPELCGSPLTKQCGNLPRFSPGPADNQKKSIQALGILWIAALAGMAGGFVTGIAMGHTFGDDLICLLEAKWRKYGTRAAA</sequence>
<reference evidence="2" key="1">
    <citation type="journal article" date="2023" name="Front. Plant Sci.">
        <title>Chromosomal-level genome assembly of Melastoma candidum provides insights into trichome evolution.</title>
        <authorList>
            <person name="Zhong Y."/>
            <person name="Wu W."/>
            <person name="Sun C."/>
            <person name="Zou P."/>
            <person name="Liu Y."/>
            <person name="Dai S."/>
            <person name="Zhou R."/>
        </authorList>
    </citation>
    <scope>NUCLEOTIDE SEQUENCE [LARGE SCALE GENOMIC DNA]</scope>
</reference>
<accession>A0ACB9RQ74</accession>
<organism evidence="1 2">
    <name type="scientific">Melastoma candidum</name>
    <dbReference type="NCBI Taxonomy" id="119954"/>
    <lineage>
        <taxon>Eukaryota</taxon>
        <taxon>Viridiplantae</taxon>
        <taxon>Streptophyta</taxon>
        <taxon>Embryophyta</taxon>
        <taxon>Tracheophyta</taxon>
        <taxon>Spermatophyta</taxon>
        <taxon>Magnoliopsida</taxon>
        <taxon>eudicotyledons</taxon>
        <taxon>Gunneridae</taxon>
        <taxon>Pentapetalae</taxon>
        <taxon>rosids</taxon>
        <taxon>malvids</taxon>
        <taxon>Myrtales</taxon>
        <taxon>Melastomataceae</taxon>
        <taxon>Melastomatoideae</taxon>
        <taxon>Melastomateae</taxon>
        <taxon>Melastoma</taxon>
    </lineage>
</organism>
<evidence type="ECO:0000313" key="2">
    <source>
        <dbReference type="Proteomes" id="UP001057402"/>
    </source>
</evidence>
<dbReference type="EMBL" id="CM042882">
    <property type="protein sequence ID" value="KAI4381044.1"/>
    <property type="molecule type" value="Genomic_DNA"/>
</dbReference>
<comment type="caution">
    <text evidence="1">The sequence shown here is derived from an EMBL/GenBank/DDBJ whole genome shotgun (WGS) entry which is preliminary data.</text>
</comment>
<name>A0ACB9RQ74_9MYRT</name>